<feature type="compositionally biased region" description="Pro residues" evidence="1">
    <location>
        <begin position="79"/>
        <end position="88"/>
    </location>
</feature>
<dbReference type="OrthoDB" id="689054at2759"/>
<feature type="region of interest" description="Disordered" evidence="1">
    <location>
        <begin position="60"/>
        <end position="102"/>
    </location>
</feature>
<reference evidence="2" key="2">
    <citation type="submission" date="2015-07" db="EMBL/GenBank/DDBJ databases">
        <authorList>
            <person name="Noorani M."/>
        </authorList>
    </citation>
    <scope>NUCLEOTIDE SEQUENCE</scope>
    <source>
        <strain evidence="2">Yugu1</strain>
    </source>
</reference>
<name>A0A368QK35_SETIT</name>
<gene>
    <name evidence="2" type="ORF">SETIT_3G287900v2</name>
</gene>
<accession>A0A368QK35</accession>
<reference evidence="2" key="1">
    <citation type="journal article" date="2012" name="Nat. Biotechnol.">
        <title>Reference genome sequence of the model plant Setaria.</title>
        <authorList>
            <person name="Bennetzen J.L."/>
            <person name="Schmutz J."/>
            <person name="Wang H."/>
            <person name="Percifield R."/>
            <person name="Hawkins J."/>
            <person name="Pontaroli A.C."/>
            <person name="Estep M."/>
            <person name="Feng L."/>
            <person name="Vaughn J.N."/>
            <person name="Grimwood J."/>
            <person name="Jenkins J."/>
            <person name="Barry K."/>
            <person name="Lindquist E."/>
            <person name="Hellsten U."/>
            <person name="Deshpande S."/>
            <person name="Wang X."/>
            <person name="Wu X."/>
            <person name="Mitros T."/>
            <person name="Triplett J."/>
            <person name="Yang X."/>
            <person name="Ye C.Y."/>
            <person name="Mauro-Herrera M."/>
            <person name="Wang L."/>
            <person name="Li P."/>
            <person name="Sharma M."/>
            <person name="Sharma R."/>
            <person name="Ronald P.C."/>
            <person name="Panaud O."/>
            <person name="Kellogg E.A."/>
            <person name="Brutnell T.P."/>
            <person name="Doust A.N."/>
            <person name="Tuskan G.A."/>
            <person name="Rokhsar D."/>
            <person name="Devos K.M."/>
        </authorList>
    </citation>
    <scope>NUCLEOTIDE SEQUENCE [LARGE SCALE GENOMIC DNA]</scope>
    <source>
        <strain evidence="2">Yugu1</strain>
    </source>
</reference>
<organism evidence="2">
    <name type="scientific">Setaria italica</name>
    <name type="common">Foxtail millet</name>
    <name type="synonym">Panicum italicum</name>
    <dbReference type="NCBI Taxonomy" id="4555"/>
    <lineage>
        <taxon>Eukaryota</taxon>
        <taxon>Viridiplantae</taxon>
        <taxon>Streptophyta</taxon>
        <taxon>Embryophyta</taxon>
        <taxon>Tracheophyta</taxon>
        <taxon>Spermatophyta</taxon>
        <taxon>Magnoliopsida</taxon>
        <taxon>Liliopsida</taxon>
        <taxon>Poales</taxon>
        <taxon>Poaceae</taxon>
        <taxon>PACMAD clade</taxon>
        <taxon>Panicoideae</taxon>
        <taxon>Panicodae</taxon>
        <taxon>Paniceae</taxon>
        <taxon>Cenchrinae</taxon>
        <taxon>Setaria</taxon>
    </lineage>
</organism>
<feature type="compositionally biased region" description="Polar residues" evidence="1">
    <location>
        <begin position="243"/>
        <end position="253"/>
    </location>
</feature>
<dbReference type="AlphaFoldDB" id="A0A368QK35"/>
<proteinExistence type="predicted"/>
<dbReference type="EMBL" id="CM003530">
    <property type="protein sequence ID" value="RCV18283.1"/>
    <property type="molecule type" value="Genomic_DNA"/>
</dbReference>
<sequence>MMVGVGSGEGCLTRAAASSVRNIVVKMAHVELCGPPLYLFPPLPPPSPLSLLPVATLVSSLPQHPPPSSSARPRWRGRPWPPPPPPPDGRSEALSTPLPFSSTWPRRLRRHCLLRPAPPPPPADPVAKAKCHAGVGRGALEVLELDAFAAGGLEMDGYDKAATRAARASSSSSGRLDAEKMWMEMYQVGHWGFGRLSISMTPPPPARPDCAAAARSDGGRKDADLPCESSPARNHPRCPTLRCSGSRSSDSER</sequence>
<evidence type="ECO:0000313" key="2">
    <source>
        <dbReference type="EMBL" id="RCV18283.1"/>
    </source>
</evidence>
<dbReference type="STRING" id="4555.A0A368QK35"/>
<protein>
    <submittedName>
        <fullName evidence="2">Uncharacterized protein</fullName>
    </submittedName>
</protein>
<feature type="region of interest" description="Disordered" evidence="1">
    <location>
        <begin position="197"/>
        <end position="253"/>
    </location>
</feature>
<evidence type="ECO:0000256" key="1">
    <source>
        <dbReference type="SAM" id="MobiDB-lite"/>
    </source>
</evidence>